<name>A0ABW2B3P7_9RHOB</name>
<protein>
    <submittedName>
        <fullName evidence="2">DUF6691 family protein</fullName>
    </submittedName>
</protein>
<dbReference type="Proteomes" id="UP001596353">
    <property type="component" value="Unassembled WGS sequence"/>
</dbReference>
<evidence type="ECO:0000313" key="3">
    <source>
        <dbReference type="Proteomes" id="UP001596353"/>
    </source>
</evidence>
<comment type="caution">
    <text evidence="2">The sequence shown here is derived from an EMBL/GenBank/DDBJ whole genome shotgun (WGS) entry which is preliminary data.</text>
</comment>
<organism evidence="2 3">
    <name type="scientific">Sulfitobacter porphyrae</name>
    <dbReference type="NCBI Taxonomy" id="1246864"/>
    <lineage>
        <taxon>Bacteria</taxon>
        <taxon>Pseudomonadati</taxon>
        <taxon>Pseudomonadota</taxon>
        <taxon>Alphaproteobacteria</taxon>
        <taxon>Rhodobacterales</taxon>
        <taxon>Roseobacteraceae</taxon>
        <taxon>Sulfitobacter</taxon>
    </lineage>
</organism>
<keyword evidence="1" id="KW-0812">Transmembrane</keyword>
<keyword evidence="1" id="KW-1133">Transmembrane helix</keyword>
<feature type="transmembrane region" description="Helical" evidence="1">
    <location>
        <begin position="82"/>
        <end position="105"/>
    </location>
</feature>
<dbReference type="InterPro" id="IPR046513">
    <property type="entry name" value="DUF6691"/>
</dbReference>
<accession>A0ABW2B3P7</accession>
<keyword evidence="1" id="KW-0472">Membrane</keyword>
<keyword evidence="3" id="KW-1185">Reference proteome</keyword>
<proteinExistence type="predicted"/>
<feature type="transmembrane region" description="Helical" evidence="1">
    <location>
        <begin position="117"/>
        <end position="137"/>
    </location>
</feature>
<sequence>MRIVICYLIGLVFGVGISISGMANPAKVLNFFDIAGSWDPSLAFVMGGALLVTFIGYRVVLKRPVPLFDSGFHLPASRDFDLPLIAGSATFGVGWGIAGFCPGGALPALGTGQAEVVIFVAALIGGIVIAKLMQVALSRRSDVTA</sequence>
<evidence type="ECO:0000256" key="1">
    <source>
        <dbReference type="SAM" id="Phobius"/>
    </source>
</evidence>
<dbReference type="EMBL" id="JBHSWG010000001">
    <property type="protein sequence ID" value="MFC6760236.1"/>
    <property type="molecule type" value="Genomic_DNA"/>
</dbReference>
<dbReference type="Pfam" id="PF20398">
    <property type="entry name" value="DUF6691"/>
    <property type="match status" value="1"/>
</dbReference>
<feature type="transmembrane region" description="Helical" evidence="1">
    <location>
        <begin position="41"/>
        <end position="61"/>
    </location>
</feature>
<gene>
    <name evidence="2" type="ORF">ACFQFQ_13235</name>
</gene>
<reference evidence="3" key="1">
    <citation type="journal article" date="2019" name="Int. J. Syst. Evol. Microbiol.">
        <title>The Global Catalogue of Microorganisms (GCM) 10K type strain sequencing project: providing services to taxonomists for standard genome sequencing and annotation.</title>
        <authorList>
            <consortium name="The Broad Institute Genomics Platform"/>
            <consortium name="The Broad Institute Genome Sequencing Center for Infectious Disease"/>
            <person name="Wu L."/>
            <person name="Ma J."/>
        </authorList>
    </citation>
    <scope>NUCLEOTIDE SEQUENCE [LARGE SCALE GENOMIC DNA]</scope>
    <source>
        <strain evidence="3">CCUG 66188</strain>
    </source>
</reference>
<evidence type="ECO:0000313" key="2">
    <source>
        <dbReference type="EMBL" id="MFC6760236.1"/>
    </source>
</evidence>